<evidence type="ECO:0000256" key="1">
    <source>
        <dbReference type="SAM" id="Phobius"/>
    </source>
</evidence>
<evidence type="ECO:0000313" key="2">
    <source>
        <dbReference type="EMBL" id="KAL0095982.1"/>
    </source>
</evidence>
<keyword evidence="1" id="KW-1133">Transmembrane helix</keyword>
<keyword evidence="1" id="KW-0472">Membrane</keyword>
<evidence type="ECO:0000313" key="3">
    <source>
        <dbReference type="Proteomes" id="UP001448207"/>
    </source>
</evidence>
<dbReference type="Proteomes" id="UP001448207">
    <property type="component" value="Unassembled WGS sequence"/>
</dbReference>
<feature type="transmembrane region" description="Helical" evidence="1">
    <location>
        <begin position="6"/>
        <end position="31"/>
    </location>
</feature>
<keyword evidence="3" id="KW-1185">Reference proteome</keyword>
<accession>A0ABR3BAY5</accession>
<reference evidence="2 3" key="1">
    <citation type="submission" date="2024-04" db="EMBL/GenBank/DDBJ databases">
        <title>Symmetric and asymmetric DNA N6-adenine methylation regulates different biological responses in Mucorales.</title>
        <authorList>
            <consortium name="Lawrence Berkeley National Laboratory"/>
            <person name="Lax C."/>
            <person name="Mondo S.J."/>
            <person name="Osorio-Concepcion M."/>
            <person name="Muszewska A."/>
            <person name="Corrochano-Luque M."/>
            <person name="Gutierrez G."/>
            <person name="Riley R."/>
            <person name="Lipzen A."/>
            <person name="Guo J."/>
            <person name="Hundley H."/>
            <person name="Amirebrahimi M."/>
            <person name="Ng V."/>
            <person name="Lorenzo-Gutierrez D."/>
            <person name="Binder U."/>
            <person name="Yang J."/>
            <person name="Song Y."/>
            <person name="Canovas D."/>
            <person name="Navarro E."/>
            <person name="Freitag M."/>
            <person name="Gabaldon T."/>
            <person name="Grigoriev I.V."/>
            <person name="Corrochano L.M."/>
            <person name="Nicolas F.E."/>
            <person name="Garre V."/>
        </authorList>
    </citation>
    <scope>NUCLEOTIDE SEQUENCE [LARGE SCALE GENOMIC DNA]</scope>
    <source>
        <strain evidence="2 3">L51</strain>
    </source>
</reference>
<name>A0ABR3BAY5_PHYBL</name>
<proteinExistence type="predicted"/>
<sequence>MCVGDFYFVSYISTTFFLHLSKFLAISITLLPDDYRGCIKLSGMKPCHLLYIDNYHIFSATYIYYNCFQMVFIFFFTVIYAQYR</sequence>
<feature type="transmembrane region" description="Helical" evidence="1">
    <location>
        <begin position="62"/>
        <end position="83"/>
    </location>
</feature>
<gene>
    <name evidence="2" type="ORF">J3Q64DRAFT_1003006</name>
</gene>
<keyword evidence="1" id="KW-0812">Transmembrane</keyword>
<organism evidence="2 3">
    <name type="scientific">Phycomyces blakesleeanus</name>
    <dbReference type="NCBI Taxonomy" id="4837"/>
    <lineage>
        <taxon>Eukaryota</taxon>
        <taxon>Fungi</taxon>
        <taxon>Fungi incertae sedis</taxon>
        <taxon>Mucoromycota</taxon>
        <taxon>Mucoromycotina</taxon>
        <taxon>Mucoromycetes</taxon>
        <taxon>Mucorales</taxon>
        <taxon>Phycomycetaceae</taxon>
        <taxon>Phycomyces</taxon>
    </lineage>
</organism>
<protein>
    <submittedName>
        <fullName evidence="2">Uncharacterized protein</fullName>
    </submittedName>
</protein>
<comment type="caution">
    <text evidence="2">The sequence shown here is derived from an EMBL/GenBank/DDBJ whole genome shotgun (WGS) entry which is preliminary data.</text>
</comment>
<dbReference type="EMBL" id="JBCLYO010000001">
    <property type="protein sequence ID" value="KAL0095982.1"/>
    <property type="molecule type" value="Genomic_DNA"/>
</dbReference>